<organism evidence="2">
    <name type="scientific">Podoviridae sp. ctZkC8</name>
    <dbReference type="NCBI Taxonomy" id="2825259"/>
    <lineage>
        <taxon>Viruses</taxon>
        <taxon>Duplodnaviria</taxon>
        <taxon>Heunggongvirae</taxon>
        <taxon>Uroviricota</taxon>
        <taxon>Caudoviricetes</taxon>
    </lineage>
</organism>
<feature type="region of interest" description="Disordered" evidence="1">
    <location>
        <begin position="130"/>
        <end position="157"/>
    </location>
</feature>
<name>A0A8S5UBP2_9CAUD</name>
<proteinExistence type="predicted"/>
<dbReference type="EMBL" id="BK016062">
    <property type="protein sequence ID" value="DAF91888.1"/>
    <property type="molecule type" value="Genomic_DNA"/>
</dbReference>
<reference evidence="2" key="1">
    <citation type="journal article" date="2021" name="Proc. Natl. Acad. Sci. U.S.A.">
        <title>A Catalog of Tens of Thousands of Viruses from Human Metagenomes Reveals Hidden Associations with Chronic Diseases.</title>
        <authorList>
            <person name="Tisza M.J."/>
            <person name="Buck C.B."/>
        </authorList>
    </citation>
    <scope>NUCLEOTIDE SEQUENCE</scope>
    <source>
        <strain evidence="2">CtZkC8</strain>
    </source>
</reference>
<sequence length="157" mass="17526">MLNPINIIKMEKWIKGFLAASFMLFVAALGLATLTSCGHESGNRKIKNSDSAFVVGIVDKYCHPEMSSVDEAVMLQRQMSMDADYEHVFINMPTKTLEAVVHVMTHKNNTSTFTIKDIAQEYLSSQKVYDNLPDDEQEPDVVSKPKLLDEPDSIGGK</sequence>
<evidence type="ECO:0000256" key="1">
    <source>
        <dbReference type="SAM" id="MobiDB-lite"/>
    </source>
</evidence>
<accession>A0A8S5UBP2</accession>
<evidence type="ECO:0000313" key="2">
    <source>
        <dbReference type="EMBL" id="DAF91888.1"/>
    </source>
</evidence>
<protein>
    <submittedName>
        <fullName evidence="2">Uncharacterized protein</fullName>
    </submittedName>
</protein>